<keyword evidence="3" id="KW-1185">Reference proteome</keyword>
<sequence>MIFTIILILTAVTVFIVLWRAERDILYGVMLSFMFTLLLSGFCLVASILTLGPGVTQVPTKHNLVQRNGEYVERKLVSETDMVKFTVKGKGEYVEEADKATIKGTTGKPYVTHYGKTVYKDNLWNNYFVWRLPVTQEDEHYTIYLPFEGGDNK</sequence>
<keyword evidence="1" id="KW-0472">Membrane</keyword>
<dbReference type="EMBL" id="HM242243">
    <property type="protein sequence ID" value="ADJ53045.1"/>
    <property type="molecule type" value="Genomic_DNA"/>
</dbReference>
<evidence type="ECO:0000256" key="1">
    <source>
        <dbReference type="SAM" id="Phobius"/>
    </source>
</evidence>
<keyword evidence="1" id="KW-1133">Transmembrane helix</keyword>
<keyword evidence="1" id="KW-0812">Transmembrane</keyword>
<dbReference type="RefSeq" id="YP_004301336.1">
    <property type="nucleotide sequence ID" value="NC_015253.1"/>
</dbReference>
<protein>
    <submittedName>
        <fullName evidence="2">Gp3</fullName>
    </submittedName>
</protein>
<proteinExistence type="predicted"/>
<dbReference type="KEGG" id="vg:10359041"/>
<dbReference type="Proteomes" id="UP000000331">
    <property type="component" value="Segment"/>
</dbReference>
<name>D9J0F0_9CAUD</name>
<evidence type="ECO:0000313" key="2">
    <source>
        <dbReference type="EMBL" id="ADJ53045.1"/>
    </source>
</evidence>
<organism evidence="2 3">
    <name type="scientific">Brochothrix phage A9</name>
    <dbReference type="NCBI Taxonomy" id="857312"/>
    <lineage>
        <taxon>Viruses</taxon>
        <taxon>Duplodnaviria</taxon>
        <taxon>Heunggongvirae</taxon>
        <taxon>Uroviricota</taxon>
        <taxon>Caudoviricetes</taxon>
        <taxon>Herelleviridae</taxon>
        <taxon>Klumppvirus</taxon>
        <taxon>Klumppvirus A9</taxon>
    </lineage>
</organism>
<evidence type="ECO:0000313" key="3">
    <source>
        <dbReference type="Proteomes" id="UP000000331"/>
    </source>
</evidence>
<feature type="transmembrane region" description="Helical" evidence="1">
    <location>
        <begin position="33"/>
        <end position="52"/>
    </location>
</feature>
<reference evidence="2 3" key="1">
    <citation type="journal article" date="2010" name="J. Bacteriol.">
        <title>Brochothrix thermosphacta bacteriophages feature heterogeneous and highly mosaic genomes and utilize unique prophage insertion sites.</title>
        <authorList>
            <person name="Kilcher S."/>
            <person name="Loessner M.J."/>
            <person name="Klumpp J."/>
        </authorList>
    </citation>
    <scope>NUCLEOTIDE SEQUENCE [LARGE SCALE GENOMIC DNA]</scope>
</reference>
<dbReference type="GeneID" id="10359041"/>
<accession>D9J0F0</accession>